<dbReference type="InterPro" id="IPR017871">
    <property type="entry name" value="ABC_transporter-like_CS"/>
</dbReference>
<dbReference type="InterPro" id="IPR003593">
    <property type="entry name" value="AAA+_ATPase"/>
</dbReference>
<keyword evidence="2 4" id="KW-0067">ATP-binding</keyword>
<dbReference type="Pfam" id="PF00005">
    <property type="entry name" value="ABC_tran"/>
    <property type="match status" value="1"/>
</dbReference>
<dbReference type="PANTHER" id="PTHR43869">
    <property type="entry name" value="GLYCINE BETAINE/PROLINE BETAINE TRANSPORT SYSTEM ATP-BINDING PROTEIN PROV"/>
    <property type="match status" value="1"/>
</dbReference>
<dbReference type="SUPFAM" id="SSF52540">
    <property type="entry name" value="P-loop containing nucleoside triphosphate hydrolases"/>
    <property type="match status" value="1"/>
</dbReference>
<organism evidence="4 5">
    <name type="scientific">Spirobacillus cienkowskii</name>
    <dbReference type="NCBI Taxonomy" id="495820"/>
    <lineage>
        <taxon>Bacteria</taxon>
        <taxon>Pseudomonadati</taxon>
        <taxon>Bdellovibrionota</taxon>
        <taxon>Oligoflexia</taxon>
        <taxon>Silvanigrellales</taxon>
        <taxon>Spirobacillus</taxon>
    </lineage>
</organism>
<dbReference type="InterPro" id="IPR003439">
    <property type="entry name" value="ABC_transporter-like_ATP-bd"/>
</dbReference>
<dbReference type="Proteomes" id="UP000253934">
    <property type="component" value="Unassembled WGS sequence"/>
</dbReference>
<feature type="domain" description="ABC transporter" evidence="3">
    <location>
        <begin position="30"/>
        <end position="276"/>
    </location>
</feature>
<accession>A0A369KRH6</accession>
<keyword evidence="5" id="KW-1185">Reference proteome</keyword>
<dbReference type="PANTHER" id="PTHR43869:SF1">
    <property type="entry name" value="GLYCINE BETAINE_PROLINE BETAINE TRANSPORT SYSTEM ATP-BINDING PROTEIN PROV"/>
    <property type="match status" value="1"/>
</dbReference>
<dbReference type="Gene3D" id="3.40.50.300">
    <property type="entry name" value="P-loop containing nucleotide triphosphate hydrolases"/>
    <property type="match status" value="1"/>
</dbReference>
<comment type="caution">
    <text evidence="4">The sequence shown here is derived from an EMBL/GenBank/DDBJ whole genome shotgun (WGS) entry which is preliminary data.</text>
</comment>
<proteinExistence type="predicted"/>
<dbReference type="PROSITE" id="PS00211">
    <property type="entry name" value="ABC_TRANSPORTER_1"/>
    <property type="match status" value="1"/>
</dbReference>
<dbReference type="SMART" id="SM00382">
    <property type="entry name" value="AAA"/>
    <property type="match status" value="1"/>
</dbReference>
<dbReference type="InterPro" id="IPR027417">
    <property type="entry name" value="P-loop_NTPase"/>
</dbReference>
<dbReference type="GO" id="GO:0005524">
    <property type="term" value="F:ATP binding"/>
    <property type="evidence" value="ECO:0007669"/>
    <property type="project" value="UniProtKB-KW"/>
</dbReference>
<evidence type="ECO:0000256" key="1">
    <source>
        <dbReference type="ARBA" id="ARBA00022741"/>
    </source>
</evidence>
<dbReference type="GO" id="GO:0016887">
    <property type="term" value="F:ATP hydrolysis activity"/>
    <property type="evidence" value="ECO:0007669"/>
    <property type="project" value="InterPro"/>
</dbReference>
<protein>
    <submittedName>
        <fullName evidence="4">ATP-binding cassette domain-containing protein</fullName>
    </submittedName>
</protein>
<dbReference type="InterPro" id="IPR051921">
    <property type="entry name" value="ABC_osmolyte_uptake_ATP-bind"/>
</dbReference>
<dbReference type="AlphaFoldDB" id="A0A369KRH6"/>
<evidence type="ECO:0000313" key="5">
    <source>
        <dbReference type="Proteomes" id="UP000253934"/>
    </source>
</evidence>
<reference evidence="4" key="1">
    <citation type="submission" date="2018-04" db="EMBL/GenBank/DDBJ databases">
        <title>Draft genome sequence of the Candidatus Spirobacillus cienkowskii, a pathogen of freshwater Daphnia species, reconstructed from hemolymph metagenomic reads.</title>
        <authorList>
            <person name="Bresciani L."/>
            <person name="Lemos L.N."/>
            <person name="Wale N."/>
            <person name="Lin J.Y."/>
            <person name="Fernandes G.R."/>
            <person name="Duffy M.A."/>
            <person name="Rodrigues J.M."/>
        </authorList>
    </citation>
    <scope>NUCLEOTIDE SEQUENCE [LARGE SCALE GENOMIC DNA]</scope>
    <source>
        <strain evidence="4">Binning01</strain>
    </source>
</reference>
<sequence length="284" mass="32287">MNNICFQVNNLNLVFGKYANKALTELKKGKSKEKIFNELNCTVAINHVNISVFYGETLVIMGASGSGKSSLLRCFNGINGRTNGATAGNIKFFDNKSKENFDILNCSKNKITEIRKHKISMIFQNFALMPWRTVEENIAYPLEIQKIKKTEIKNIVYENLNIVGLSQWKHKYPEELSGGMQQRVGIARAFVTNAEILLMDEPFSALDPLNRKHLQDEILQFKNKLKKTIIFVSHDFKEAIKLGTRIAIMDSGKILQIGTAKEIIENPKCDIVRKFAEKETGYFN</sequence>
<evidence type="ECO:0000256" key="2">
    <source>
        <dbReference type="ARBA" id="ARBA00022840"/>
    </source>
</evidence>
<dbReference type="PROSITE" id="PS50893">
    <property type="entry name" value="ABC_TRANSPORTER_2"/>
    <property type="match status" value="1"/>
</dbReference>
<evidence type="ECO:0000313" key="4">
    <source>
        <dbReference type="EMBL" id="RDB36348.1"/>
    </source>
</evidence>
<keyword evidence="1" id="KW-0547">Nucleotide-binding</keyword>
<name>A0A369KRH6_9BACT</name>
<dbReference type="EMBL" id="QOVW01000062">
    <property type="protein sequence ID" value="RDB36348.1"/>
    <property type="molecule type" value="Genomic_DNA"/>
</dbReference>
<gene>
    <name evidence="4" type="ORF">DCC88_05550</name>
</gene>
<evidence type="ECO:0000259" key="3">
    <source>
        <dbReference type="PROSITE" id="PS50893"/>
    </source>
</evidence>